<dbReference type="Pfam" id="PF00043">
    <property type="entry name" value="GST_C"/>
    <property type="match status" value="1"/>
</dbReference>
<accession>A0A516H107</accession>
<dbReference type="PROSITE" id="PS50405">
    <property type="entry name" value="GST_CTER"/>
    <property type="match status" value="1"/>
</dbReference>
<dbReference type="SFLD" id="SFLDS00019">
    <property type="entry name" value="Glutathione_Transferase_(cytos"/>
    <property type="match status" value="1"/>
</dbReference>
<dbReference type="PANTHER" id="PTHR43900">
    <property type="entry name" value="GLUTATHIONE S-TRANSFERASE RHO"/>
    <property type="match status" value="1"/>
</dbReference>
<feature type="domain" description="GST C-terminal" evidence="4">
    <location>
        <begin position="94"/>
        <end position="220"/>
    </location>
</feature>
<evidence type="ECO:0000259" key="3">
    <source>
        <dbReference type="PROSITE" id="PS50404"/>
    </source>
</evidence>
<evidence type="ECO:0000313" key="6">
    <source>
        <dbReference type="Proteomes" id="UP000317496"/>
    </source>
</evidence>
<sequence length="220" mass="23841">MKPSAKPVSVTLFGAAYSVYTRSARLALIEKGVPYRFDEVHVFGPGGAPTEHLARQPFGKVPAFEHDGFALFETAAILRYVDEAFSGPALQPVDTRSRARMTQAMSVCDSYLYGHGVWGIFVERVAKAKRGEAADEQKVAASLPKVAACHAVLADILGDQDHLCGDALTLADLHAAPMLACLAMTDEGRAMMAAHPRLEKWWQRMGAWPAMVQTRAGTDV</sequence>
<evidence type="ECO:0000256" key="1">
    <source>
        <dbReference type="ARBA" id="ARBA00012452"/>
    </source>
</evidence>
<dbReference type="EC" id="2.5.1.18" evidence="1"/>
<dbReference type="GO" id="GO:0043295">
    <property type="term" value="F:glutathione binding"/>
    <property type="evidence" value="ECO:0007669"/>
    <property type="project" value="TreeGrafter"/>
</dbReference>
<evidence type="ECO:0000256" key="2">
    <source>
        <dbReference type="ARBA" id="ARBA00022679"/>
    </source>
</evidence>
<dbReference type="InterPro" id="IPR004046">
    <property type="entry name" value="GST_C"/>
</dbReference>
<dbReference type="EMBL" id="CP041636">
    <property type="protein sequence ID" value="QDO97471.1"/>
    <property type="molecule type" value="Genomic_DNA"/>
</dbReference>
<dbReference type="InterPro" id="IPR010987">
    <property type="entry name" value="Glutathione-S-Trfase_C-like"/>
</dbReference>
<dbReference type="Gene3D" id="1.20.1050.10">
    <property type="match status" value="1"/>
</dbReference>
<dbReference type="Pfam" id="PF13417">
    <property type="entry name" value="GST_N_3"/>
    <property type="match status" value="1"/>
</dbReference>
<dbReference type="SFLD" id="SFLDG00358">
    <property type="entry name" value="Main_(cytGST)"/>
    <property type="match status" value="1"/>
</dbReference>
<keyword evidence="2 5" id="KW-0808">Transferase</keyword>
<dbReference type="OrthoDB" id="9797500at2"/>
<dbReference type="SUPFAM" id="SSF52833">
    <property type="entry name" value="Thioredoxin-like"/>
    <property type="match status" value="1"/>
</dbReference>
<dbReference type="Proteomes" id="UP000317496">
    <property type="component" value="Chromosome"/>
</dbReference>
<dbReference type="SUPFAM" id="SSF47616">
    <property type="entry name" value="GST C-terminal domain-like"/>
    <property type="match status" value="1"/>
</dbReference>
<dbReference type="GO" id="GO:0005737">
    <property type="term" value="C:cytoplasm"/>
    <property type="evidence" value="ECO:0007669"/>
    <property type="project" value="TreeGrafter"/>
</dbReference>
<proteinExistence type="predicted"/>
<organism evidence="5 6">
    <name type="scientific">Ferrovibrio terrae</name>
    <dbReference type="NCBI Taxonomy" id="2594003"/>
    <lineage>
        <taxon>Bacteria</taxon>
        <taxon>Pseudomonadati</taxon>
        <taxon>Pseudomonadota</taxon>
        <taxon>Alphaproteobacteria</taxon>
        <taxon>Rhodospirillales</taxon>
        <taxon>Rhodospirillaceae</taxon>
        <taxon>Ferrovibrio</taxon>
    </lineage>
</organism>
<dbReference type="Gene3D" id="3.40.30.10">
    <property type="entry name" value="Glutaredoxin"/>
    <property type="match status" value="1"/>
</dbReference>
<dbReference type="CDD" id="cd00299">
    <property type="entry name" value="GST_C_family"/>
    <property type="match status" value="1"/>
</dbReference>
<evidence type="ECO:0000259" key="4">
    <source>
        <dbReference type="PROSITE" id="PS50405"/>
    </source>
</evidence>
<dbReference type="PROSITE" id="PS50404">
    <property type="entry name" value="GST_NTER"/>
    <property type="match status" value="1"/>
</dbReference>
<keyword evidence="6" id="KW-1185">Reference proteome</keyword>
<dbReference type="InterPro" id="IPR036249">
    <property type="entry name" value="Thioredoxin-like_sf"/>
</dbReference>
<dbReference type="InterPro" id="IPR040079">
    <property type="entry name" value="Glutathione_S-Trfase"/>
</dbReference>
<evidence type="ECO:0000313" key="5">
    <source>
        <dbReference type="EMBL" id="QDO97471.1"/>
    </source>
</evidence>
<dbReference type="InterPro" id="IPR036282">
    <property type="entry name" value="Glutathione-S-Trfase_C_sf"/>
</dbReference>
<name>A0A516H107_9PROT</name>
<dbReference type="InterPro" id="IPR004045">
    <property type="entry name" value="Glutathione_S-Trfase_N"/>
</dbReference>
<feature type="domain" description="GST N-terminal" evidence="3">
    <location>
        <begin position="8"/>
        <end position="89"/>
    </location>
</feature>
<dbReference type="GO" id="GO:0004364">
    <property type="term" value="F:glutathione transferase activity"/>
    <property type="evidence" value="ECO:0007669"/>
    <property type="project" value="UniProtKB-EC"/>
</dbReference>
<gene>
    <name evidence="5" type="ORF">FNB15_09420</name>
</gene>
<protein>
    <recommendedName>
        <fullName evidence="1">glutathione transferase</fullName>
        <ecNumber evidence="1">2.5.1.18</ecNumber>
    </recommendedName>
</protein>
<dbReference type="PANTHER" id="PTHR43900:SF3">
    <property type="entry name" value="GLUTATHIONE S-TRANSFERASE RHO"/>
    <property type="match status" value="1"/>
</dbReference>
<reference evidence="5 6" key="1">
    <citation type="submission" date="2019-07" db="EMBL/GenBank/DDBJ databases">
        <title>Genome sequencing for Ferrovibrio sp. K5.</title>
        <authorList>
            <person name="Park S.-J."/>
        </authorList>
    </citation>
    <scope>NUCLEOTIDE SEQUENCE [LARGE SCALE GENOMIC DNA]</scope>
    <source>
        <strain evidence="5 6">K5</strain>
    </source>
</reference>
<dbReference type="AlphaFoldDB" id="A0A516H107"/>
<dbReference type="KEGG" id="fer:FNB15_09420"/>